<dbReference type="Pfam" id="PF08241">
    <property type="entry name" value="Methyltransf_11"/>
    <property type="match status" value="1"/>
</dbReference>
<dbReference type="AlphaFoldDB" id="A0A366EGF4"/>
<gene>
    <name evidence="3" type="ORF">DET59_12422</name>
</gene>
<dbReference type="GO" id="GO:0032259">
    <property type="term" value="P:methylation"/>
    <property type="evidence" value="ECO:0007669"/>
    <property type="project" value="UniProtKB-KW"/>
</dbReference>
<dbReference type="InterPro" id="IPR013216">
    <property type="entry name" value="Methyltransf_11"/>
</dbReference>
<organism evidence="3 4">
    <name type="scientific">Rossellomorea aquimaris</name>
    <dbReference type="NCBI Taxonomy" id="189382"/>
    <lineage>
        <taxon>Bacteria</taxon>
        <taxon>Bacillati</taxon>
        <taxon>Bacillota</taxon>
        <taxon>Bacilli</taxon>
        <taxon>Bacillales</taxon>
        <taxon>Bacillaceae</taxon>
        <taxon>Rossellomorea</taxon>
    </lineage>
</organism>
<dbReference type="CDD" id="cd02440">
    <property type="entry name" value="AdoMet_MTases"/>
    <property type="match status" value="1"/>
</dbReference>
<sequence length="206" mass="23328">MIRSKLKEYADQQYQLPKGILGRYFGEKMVLQHRTETRWTLNLLNVTKEERVLEIGCGAGYAIKQLLKSPDVEYAAGLDLSDSILRSAKSRNRRAIKEGRAAFIQGNVCKIPLDNDMFTKIYSIHSIYFWDVTIETISEIHRVLKNNGSVTITLCTGKNGETWSGVHHMLNTQLLPLMKKAGFKNVKLVKGPDSRQFQTVAVIGDK</sequence>
<evidence type="ECO:0000313" key="3">
    <source>
        <dbReference type="EMBL" id="RBP00820.1"/>
    </source>
</evidence>
<dbReference type="GO" id="GO:0003838">
    <property type="term" value="F:sterol 24-C-methyltransferase activity"/>
    <property type="evidence" value="ECO:0007669"/>
    <property type="project" value="TreeGrafter"/>
</dbReference>
<accession>A0A366EGF4</accession>
<evidence type="ECO:0000256" key="1">
    <source>
        <dbReference type="ARBA" id="ARBA00022679"/>
    </source>
</evidence>
<dbReference type="PANTHER" id="PTHR44068:SF1">
    <property type="entry name" value="HYPOTHETICAL LOC100005854"/>
    <property type="match status" value="1"/>
</dbReference>
<dbReference type="InterPro" id="IPR050447">
    <property type="entry name" value="Erg6_SMT_methyltransf"/>
</dbReference>
<protein>
    <submittedName>
        <fullName evidence="3">Methyltransferase family protein</fullName>
    </submittedName>
</protein>
<dbReference type="EMBL" id="QNRJ01000024">
    <property type="protein sequence ID" value="RBP00820.1"/>
    <property type="molecule type" value="Genomic_DNA"/>
</dbReference>
<comment type="caution">
    <text evidence="3">The sequence shown here is derived from an EMBL/GenBank/DDBJ whole genome shotgun (WGS) entry which is preliminary data.</text>
</comment>
<dbReference type="PANTHER" id="PTHR44068">
    <property type="entry name" value="ZGC:194242"/>
    <property type="match status" value="1"/>
</dbReference>
<keyword evidence="3" id="KW-0489">Methyltransferase</keyword>
<evidence type="ECO:0000313" key="4">
    <source>
        <dbReference type="Proteomes" id="UP000252118"/>
    </source>
</evidence>
<dbReference type="GO" id="GO:0016126">
    <property type="term" value="P:sterol biosynthetic process"/>
    <property type="evidence" value="ECO:0007669"/>
    <property type="project" value="TreeGrafter"/>
</dbReference>
<dbReference type="Proteomes" id="UP000252118">
    <property type="component" value="Unassembled WGS sequence"/>
</dbReference>
<dbReference type="Gene3D" id="3.40.50.150">
    <property type="entry name" value="Vaccinia Virus protein VP39"/>
    <property type="match status" value="1"/>
</dbReference>
<dbReference type="RefSeq" id="WP_113971132.1">
    <property type="nucleotide sequence ID" value="NZ_QNRJ01000024.1"/>
</dbReference>
<reference evidence="3 4" key="1">
    <citation type="submission" date="2018-06" db="EMBL/GenBank/DDBJ databases">
        <title>Freshwater and sediment microbial communities from various areas in North America, analyzing microbe dynamics in response to fracking.</title>
        <authorList>
            <person name="Lamendella R."/>
        </authorList>
    </citation>
    <scope>NUCLEOTIDE SEQUENCE [LARGE SCALE GENOMIC DNA]</scope>
    <source>
        <strain evidence="3 4">97B</strain>
    </source>
</reference>
<name>A0A366EGF4_9BACI</name>
<feature type="domain" description="Methyltransferase type 11" evidence="2">
    <location>
        <begin position="53"/>
        <end position="150"/>
    </location>
</feature>
<keyword evidence="1 3" id="KW-0808">Transferase</keyword>
<proteinExistence type="predicted"/>
<dbReference type="OrthoDB" id="43862at2"/>
<dbReference type="InterPro" id="IPR029063">
    <property type="entry name" value="SAM-dependent_MTases_sf"/>
</dbReference>
<dbReference type="SUPFAM" id="SSF53335">
    <property type="entry name" value="S-adenosyl-L-methionine-dependent methyltransferases"/>
    <property type="match status" value="1"/>
</dbReference>
<evidence type="ECO:0000259" key="2">
    <source>
        <dbReference type="Pfam" id="PF08241"/>
    </source>
</evidence>